<evidence type="ECO:0000313" key="2">
    <source>
        <dbReference type="Proteomes" id="UP001057402"/>
    </source>
</evidence>
<accession>A0ACB9MUS7</accession>
<evidence type="ECO:0000313" key="1">
    <source>
        <dbReference type="EMBL" id="KAI4326761.1"/>
    </source>
</evidence>
<proteinExistence type="predicted"/>
<organism evidence="1 2">
    <name type="scientific">Melastoma candidum</name>
    <dbReference type="NCBI Taxonomy" id="119954"/>
    <lineage>
        <taxon>Eukaryota</taxon>
        <taxon>Viridiplantae</taxon>
        <taxon>Streptophyta</taxon>
        <taxon>Embryophyta</taxon>
        <taxon>Tracheophyta</taxon>
        <taxon>Spermatophyta</taxon>
        <taxon>Magnoliopsida</taxon>
        <taxon>eudicotyledons</taxon>
        <taxon>Gunneridae</taxon>
        <taxon>Pentapetalae</taxon>
        <taxon>rosids</taxon>
        <taxon>malvids</taxon>
        <taxon>Myrtales</taxon>
        <taxon>Melastomataceae</taxon>
        <taxon>Melastomatoideae</taxon>
        <taxon>Melastomateae</taxon>
        <taxon>Melastoma</taxon>
    </lineage>
</organism>
<gene>
    <name evidence="1" type="ORF">MLD38_032041</name>
</gene>
<name>A0ACB9MUS7_9MYRT</name>
<protein>
    <submittedName>
        <fullName evidence="1">Uncharacterized protein</fullName>
    </submittedName>
</protein>
<keyword evidence="2" id="KW-1185">Reference proteome</keyword>
<dbReference type="EMBL" id="CM042888">
    <property type="protein sequence ID" value="KAI4326761.1"/>
    <property type="molecule type" value="Genomic_DNA"/>
</dbReference>
<dbReference type="Proteomes" id="UP001057402">
    <property type="component" value="Chromosome 9"/>
</dbReference>
<reference evidence="2" key="1">
    <citation type="journal article" date="2023" name="Front. Plant Sci.">
        <title>Chromosomal-level genome assembly of Melastoma candidum provides insights into trichome evolution.</title>
        <authorList>
            <person name="Zhong Y."/>
            <person name="Wu W."/>
            <person name="Sun C."/>
            <person name="Zou P."/>
            <person name="Liu Y."/>
            <person name="Dai S."/>
            <person name="Zhou R."/>
        </authorList>
    </citation>
    <scope>NUCLEOTIDE SEQUENCE [LARGE SCALE GENOMIC DNA]</scope>
</reference>
<sequence length="164" mass="17598">MEGSGSSSSDHPSPSPSPSPSASKLLANLPSRGLFSSSAIVSSNPRGLCVYVCEHETAPPEDQVIRTNQQNILIRSLMIKKQRGDSISKSGKGATVAEGSRKRSSERLSDAASAKRPNTQEGSHSHLSDKDLHTLTVERLRALLKEKGLSARGKKDELIARLKE</sequence>
<comment type="caution">
    <text evidence="1">The sequence shown here is derived from an EMBL/GenBank/DDBJ whole genome shotgun (WGS) entry which is preliminary data.</text>
</comment>